<dbReference type="GO" id="GO:0016874">
    <property type="term" value="F:ligase activity"/>
    <property type="evidence" value="ECO:0007669"/>
    <property type="project" value="UniProtKB-KW"/>
</dbReference>
<evidence type="ECO:0000256" key="2">
    <source>
        <dbReference type="ARBA" id="ARBA00022741"/>
    </source>
</evidence>
<dbReference type="Gene3D" id="3.30.470.20">
    <property type="entry name" value="ATP-grasp fold, B domain"/>
    <property type="match status" value="1"/>
</dbReference>
<proteinExistence type="predicted"/>
<accession>A0A426DP64</accession>
<dbReference type="AlphaFoldDB" id="A0A426DP64"/>
<name>A0A426DP64_9FIRM</name>
<feature type="domain" description="ATP-grasp" evidence="5">
    <location>
        <begin position="108"/>
        <end position="305"/>
    </location>
</feature>
<evidence type="ECO:0000259" key="5">
    <source>
        <dbReference type="PROSITE" id="PS50975"/>
    </source>
</evidence>
<dbReference type="PROSITE" id="PS50975">
    <property type="entry name" value="ATP_GRASP"/>
    <property type="match status" value="1"/>
</dbReference>
<keyword evidence="1" id="KW-0436">Ligase</keyword>
<protein>
    <submittedName>
        <fullName evidence="6">ATP-grasp domain-containing protein</fullName>
    </submittedName>
</protein>
<dbReference type="Pfam" id="PF02655">
    <property type="entry name" value="ATP-grasp_3"/>
    <property type="match status" value="1"/>
</dbReference>
<keyword evidence="2 4" id="KW-0547">Nucleotide-binding</keyword>
<reference evidence="6" key="1">
    <citation type="submission" date="2018-10" db="EMBL/GenBank/DDBJ databases">
        <title>Schaedlerella arabinophila gen. nov. sp. nov., isolated from the mouse intestinal tract and comparative analysis with the genome of the closely related altered Schaedler flora strain ASF502.</title>
        <authorList>
            <person name="Miyake S."/>
            <person name="Soh M."/>
            <person name="Seedorf H."/>
        </authorList>
    </citation>
    <scope>NUCLEOTIDE SEQUENCE [LARGE SCALE GENOMIC DNA]</scope>
    <source>
        <strain evidence="6">DSM 106076</strain>
    </source>
</reference>
<organism evidence="6 7">
    <name type="scientific">Schaedlerella arabinosiphila</name>
    <dbReference type="NCBI Taxonomy" id="2044587"/>
    <lineage>
        <taxon>Bacteria</taxon>
        <taxon>Bacillati</taxon>
        <taxon>Bacillota</taxon>
        <taxon>Clostridia</taxon>
        <taxon>Lachnospirales</taxon>
        <taxon>Lachnospiraceae</taxon>
        <taxon>Schaedlerella</taxon>
    </lineage>
</organism>
<dbReference type="Proteomes" id="UP000274920">
    <property type="component" value="Unassembled WGS sequence"/>
</dbReference>
<dbReference type="GO" id="GO:0005524">
    <property type="term" value="F:ATP binding"/>
    <property type="evidence" value="ECO:0007669"/>
    <property type="project" value="UniProtKB-UniRule"/>
</dbReference>
<dbReference type="GO" id="GO:0046872">
    <property type="term" value="F:metal ion binding"/>
    <property type="evidence" value="ECO:0007669"/>
    <property type="project" value="InterPro"/>
</dbReference>
<dbReference type="PANTHER" id="PTHR43585">
    <property type="entry name" value="FUMIPYRROLE BIOSYNTHESIS PROTEIN C"/>
    <property type="match status" value="1"/>
</dbReference>
<dbReference type="InterPro" id="IPR003806">
    <property type="entry name" value="ATP-grasp_PylC-type"/>
</dbReference>
<dbReference type="InterPro" id="IPR052032">
    <property type="entry name" value="ATP-dep_AA_Ligase"/>
</dbReference>
<dbReference type="Gene3D" id="3.40.50.20">
    <property type="match status" value="1"/>
</dbReference>
<evidence type="ECO:0000256" key="4">
    <source>
        <dbReference type="PROSITE-ProRule" id="PRU00409"/>
    </source>
</evidence>
<dbReference type="EMBL" id="RHJS01000002">
    <property type="protein sequence ID" value="RRK34524.1"/>
    <property type="molecule type" value="Genomic_DNA"/>
</dbReference>
<keyword evidence="7" id="KW-1185">Reference proteome</keyword>
<dbReference type="Gene3D" id="3.30.1490.20">
    <property type="entry name" value="ATP-grasp fold, A domain"/>
    <property type="match status" value="1"/>
</dbReference>
<dbReference type="PANTHER" id="PTHR43585:SF2">
    <property type="entry name" value="ATP-GRASP ENZYME FSQD"/>
    <property type="match status" value="1"/>
</dbReference>
<gene>
    <name evidence="6" type="ORF">EBB54_26690</name>
</gene>
<comment type="caution">
    <text evidence="6">The sequence shown here is derived from an EMBL/GenBank/DDBJ whole genome shotgun (WGS) entry which is preliminary data.</text>
</comment>
<evidence type="ECO:0000313" key="6">
    <source>
        <dbReference type="EMBL" id="RRK34524.1"/>
    </source>
</evidence>
<keyword evidence="3 4" id="KW-0067">ATP-binding</keyword>
<dbReference type="RefSeq" id="WP_125129634.1">
    <property type="nucleotide sequence ID" value="NZ_RHJS01000002.1"/>
</dbReference>
<sequence>MKKLMLLGGAQYLLPVIKAAHDLGIYVITCDYLPNNIAHKYSDGYCNVSVVNQEKVLEKAIELKIDGIMSFACDPGVTTAAYVAERMGLAFQCSYESAVILQDKGKFRKFLDDHGFNCPHAKRYTDKKKPFDDIDFFDWPVIVKPVDSAGSKGVTKAESAADLSAAIDLAISKSLGGAFIIEDFLTFEGFHSSTDPFVIDGEIKFNTYSDQLFDAGAENPYTPSMIIWPTTMQKDYQDILSSEIQRLMDLLHIRTGIFNIESCVGRNGKPYIMEVSPRGGGCRIAELQEMAYGITLIENEVRKAVNLPLKEIMKKNIDGHWCEMVIHAHSGQHGRFKNIELDKQIQDKYVRLLGISAKGGDIVKPFTGADMSLGDIFLKFDSRCELDDVMSKSGEWLSVELES</sequence>
<dbReference type="SUPFAM" id="SSF56059">
    <property type="entry name" value="Glutathione synthetase ATP-binding domain-like"/>
    <property type="match status" value="1"/>
</dbReference>
<dbReference type="InterPro" id="IPR011761">
    <property type="entry name" value="ATP-grasp"/>
</dbReference>
<evidence type="ECO:0000256" key="3">
    <source>
        <dbReference type="ARBA" id="ARBA00022840"/>
    </source>
</evidence>
<evidence type="ECO:0000313" key="7">
    <source>
        <dbReference type="Proteomes" id="UP000274920"/>
    </source>
</evidence>
<evidence type="ECO:0000256" key="1">
    <source>
        <dbReference type="ARBA" id="ARBA00022598"/>
    </source>
</evidence>
<dbReference type="InterPro" id="IPR013815">
    <property type="entry name" value="ATP_grasp_subdomain_1"/>
</dbReference>